<dbReference type="Proteomes" id="UP000001699">
    <property type="component" value="Unassembled WGS sequence"/>
</dbReference>
<dbReference type="EMBL" id="DS499601">
    <property type="protein sequence ID" value="EDP48494.1"/>
    <property type="molecule type" value="Genomic_DNA"/>
</dbReference>
<dbReference type="VEuPathDB" id="FungiDB:AFUB_092110"/>
<evidence type="ECO:0000313" key="1">
    <source>
        <dbReference type="EMBL" id="EDP48494.1"/>
    </source>
</evidence>
<dbReference type="HOGENOM" id="CLU_1906265_0_0_1"/>
<reference evidence="1 2" key="1">
    <citation type="journal article" date="2008" name="PLoS Genet.">
        <title>Genomic islands in the pathogenic filamentous fungus Aspergillus fumigatus.</title>
        <authorList>
            <person name="Fedorova N.D."/>
            <person name="Khaldi N."/>
            <person name="Joardar V.S."/>
            <person name="Maiti R."/>
            <person name="Amedeo P."/>
            <person name="Anderson M.J."/>
            <person name="Crabtree J."/>
            <person name="Silva J.C."/>
            <person name="Badger J.H."/>
            <person name="Albarraq A."/>
            <person name="Angiuoli S."/>
            <person name="Bussey H."/>
            <person name="Bowyer P."/>
            <person name="Cotty P.J."/>
            <person name="Dyer P.S."/>
            <person name="Egan A."/>
            <person name="Galens K."/>
            <person name="Fraser-Liggett C.M."/>
            <person name="Haas B.J."/>
            <person name="Inman J.M."/>
            <person name="Kent R."/>
            <person name="Lemieux S."/>
            <person name="Malavazi I."/>
            <person name="Orvis J."/>
            <person name="Roemer T."/>
            <person name="Ronning C.M."/>
            <person name="Sundaram J.P."/>
            <person name="Sutton G."/>
            <person name="Turner G."/>
            <person name="Venter J.C."/>
            <person name="White O.R."/>
            <person name="Whitty B.R."/>
            <person name="Youngman P."/>
            <person name="Wolfe K.H."/>
            <person name="Goldman G.H."/>
            <person name="Wortman J.R."/>
            <person name="Jiang B."/>
            <person name="Denning D.W."/>
            <person name="Nierman W.C."/>
        </authorList>
    </citation>
    <scope>NUCLEOTIDE SEQUENCE [LARGE SCALE GENOMIC DNA]</scope>
    <source>
        <strain evidence="2">CBS 144.89 / FGSC A1163 / CEA10</strain>
    </source>
</reference>
<protein>
    <submittedName>
        <fullName evidence="1">Uncharacterized protein</fullName>
    </submittedName>
</protein>
<keyword evidence="2" id="KW-1185">Reference proteome</keyword>
<dbReference type="AlphaFoldDB" id="B0YBA4"/>
<gene>
    <name evidence="1" type="ORF">AFUB_092110</name>
</gene>
<accession>B0YBA4</accession>
<evidence type="ECO:0000313" key="2">
    <source>
        <dbReference type="Proteomes" id="UP000001699"/>
    </source>
</evidence>
<organism evidence="1 2">
    <name type="scientific">Aspergillus fumigatus (strain CBS 144.89 / FGSC A1163 / CEA10)</name>
    <name type="common">Neosartorya fumigata</name>
    <dbReference type="NCBI Taxonomy" id="451804"/>
    <lineage>
        <taxon>Eukaryota</taxon>
        <taxon>Fungi</taxon>
        <taxon>Dikarya</taxon>
        <taxon>Ascomycota</taxon>
        <taxon>Pezizomycotina</taxon>
        <taxon>Eurotiomycetes</taxon>
        <taxon>Eurotiomycetidae</taxon>
        <taxon>Eurotiales</taxon>
        <taxon>Aspergillaceae</taxon>
        <taxon>Aspergillus</taxon>
        <taxon>Aspergillus subgen. Fumigati</taxon>
    </lineage>
</organism>
<name>B0YBA4_ASPFC</name>
<proteinExistence type="predicted"/>
<sequence>MRMVIREIKQAVLHSAAVMSVGRRDARCAGLIFFVKHLSDLLASFENWDWDYILPHDFLCLYFLASVQQEDPKAVTIESWTSLSTHLDMFSAMKASNGLFTAGREFLAENWDKPESGTADQARNICRVYTMGE</sequence>